<dbReference type="InterPro" id="IPR023997">
    <property type="entry name" value="TonB-dep_OMP_SusC/RagA_CS"/>
</dbReference>
<reference evidence="10 11" key="2">
    <citation type="journal article" date="2010" name="Stand. Genomic Sci.">
        <title>Complete genome sequence of Chitinophaga pinensis type strain (UQM 2034).</title>
        <authorList>
            <person name="Glavina Del Rio T."/>
            <person name="Abt B."/>
            <person name="Spring S."/>
            <person name="Lapidus A."/>
            <person name="Nolan M."/>
            <person name="Tice H."/>
            <person name="Copeland A."/>
            <person name="Cheng J.F."/>
            <person name="Chen F."/>
            <person name="Bruce D."/>
            <person name="Goodwin L."/>
            <person name="Pitluck S."/>
            <person name="Ivanova N."/>
            <person name="Mavromatis K."/>
            <person name="Mikhailova N."/>
            <person name="Pati A."/>
            <person name="Chen A."/>
            <person name="Palaniappan K."/>
            <person name="Land M."/>
            <person name="Hauser L."/>
            <person name="Chang Y.J."/>
            <person name="Jeffries C.D."/>
            <person name="Chain P."/>
            <person name="Saunders E."/>
            <person name="Detter J.C."/>
            <person name="Brettin T."/>
            <person name="Rohde M."/>
            <person name="Goker M."/>
            <person name="Bristow J."/>
            <person name="Eisen J.A."/>
            <person name="Markowitz V."/>
            <person name="Hugenholtz P."/>
            <person name="Kyrpides N.C."/>
            <person name="Klenk H.P."/>
            <person name="Lucas S."/>
        </authorList>
    </citation>
    <scope>NUCLEOTIDE SEQUENCE [LARGE SCALE GENOMIC DNA]</scope>
    <source>
        <strain evidence="11">ATCC 43595 / DSM 2588 / LMG 13176 / NBRC 15968 / NCIMB 11800 / UQM 2034</strain>
    </source>
</reference>
<evidence type="ECO:0000256" key="2">
    <source>
        <dbReference type="ARBA" id="ARBA00022448"/>
    </source>
</evidence>
<keyword evidence="5 7" id="KW-0472">Membrane</keyword>
<dbReference type="KEGG" id="cpi:Cpin_2768"/>
<feature type="chain" id="PRO_5037984851" evidence="8">
    <location>
        <begin position="23"/>
        <end position="1067"/>
    </location>
</feature>
<dbReference type="RefSeq" id="WP_012790423.1">
    <property type="nucleotide sequence ID" value="NC_013132.1"/>
</dbReference>
<keyword evidence="3 7" id="KW-1134">Transmembrane beta strand</keyword>
<feature type="domain" description="TonB-dependent receptor plug" evidence="9">
    <location>
        <begin position="143"/>
        <end position="260"/>
    </location>
</feature>
<comment type="subcellular location">
    <subcellularLocation>
        <location evidence="1 7">Cell outer membrane</location>
        <topology evidence="1 7">Multi-pass membrane protein</topology>
    </subcellularLocation>
</comment>
<dbReference type="InterPro" id="IPR036942">
    <property type="entry name" value="Beta-barrel_TonB_sf"/>
</dbReference>
<reference evidence="11" key="1">
    <citation type="submission" date="2009-08" db="EMBL/GenBank/DDBJ databases">
        <title>The complete genome of Chitinophaga pinensis DSM 2588.</title>
        <authorList>
            <consortium name="US DOE Joint Genome Institute (JGI-PGF)"/>
            <person name="Lucas S."/>
            <person name="Copeland A."/>
            <person name="Lapidus A."/>
            <person name="Glavina del Rio T."/>
            <person name="Dalin E."/>
            <person name="Tice H."/>
            <person name="Bruce D."/>
            <person name="Goodwin L."/>
            <person name="Pitluck S."/>
            <person name="Kyrpides N."/>
            <person name="Mavromatis K."/>
            <person name="Ivanova N."/>
            <person name="Mikhailova N."/>
            <person name="Sims D."/>
            <person name="Meinche L."/>
            <person name="Brettin T."/>
            <person name="Detter J.C."/>
            <person name="Han C."/>
            <person name="Larimer F."/>
            <person name="Land M."/>
            <person name="Hauser L."/>
            <person name="Markowitz V."/>
            <person name="Cheng J.-F."/>
            <person name="Hugenholtz P."/>
            <person name="Woyke T."/>
            <person name="Wu D."/>
            <person name="Spring S."/>
            <person name="Klenk H.-P."/>
            <person name="Eisen J.A."/>
        </authorList>
    </citation>
    <scope>NUCLEOTIDE SEQUENCE [LARGE SCALE GENOMIC DNA]</scope>
    <source>
        <strain evidence="11">ATCC 43595 / DSM 2588 / LMG 13176 / NBRC 15968 / NCIMB 11800 / UQM 2034</strain>
    </source>
</reference>
<dbReference type="InterPro" id="IPR012910">
    <property type="entry name" value="Plug_dom"/>
</dbReference>
<sequence>MRILAILGLITCSICVFLTGTAQQSALLQQRLDVRVKNMPVITFMKWISQQTGNSFAYPNEILEGRTSVTINERDITVQTILERIFPPAKYDIRTIGHQIIIRFKKQTSLTADTLQPARIMQMNTVVVTALGINRPKYTLGYAYAEIKGEEMTAARDIHPMNTLSGKVAGLEVSAVNSGMGGSTKLTLRGMRLLGGNNQPLLVMDGIPVNNSSPGQAERYGGYDLGDGTAIINPDDVETISVLKGGASAALYGTRALNGVILVTTRKGVRKGLEMAFTSNIQLEQTNNQYDFQDSYGSGRDGVLPVSAAEARWVSQYSWGPKLHPDSLVWLWNGQQAPYVKARHSIADFFREGFTRINTLAAATGNEHTQLRFSYTNTGTHDILPQSGLQRHNLSARVTTVLGRRFELDTRLAWLNEQVQNRPALSDNPNNVGYVLTGVAPNIDLNWLKHYKDRVTGNYINWNNNTYQVNPYWAVYEQPNASVQNRLNGFLQLKYKISPDLAVHVRSGMDYSDFSFYELMNYSTPVNPLGAISLKDRRLWESNTDLLLTYSRQLNRWGITLNTGATRMDYQERVRNTTGREMNIRGNRGIENFSTRMRNEMILRKRINSIYASLDKDYGRLLHLSLTGRNDWSSTLPADHNAYFYPSASAAFQFSELLKDKRILSSGKLRVSVAQTGTDAAQPYLLRLSYAYNPDIPSIKGYSIGGVAVDNVPFADLRPGISKGYEAGLDLAFFNDRVSLDATWYHTNTLDQVLNAPVSSSSGYTSAVINSGNIRNQGIELGLTLVPLTRQQLHWDTRFIFSRNCNRIRSLNTLVSPYYTMAVGRWGNASIVAKKGEAYGMISGKQFLRDVQGRMVLDANNLPKYTTTDGYLGNNQYDWTGSITNKVTYKRLSLTILLDIRYGGNIYSITNLLAYGNGKQKGTLAGRDAWTRSEEERVSAGKRPEEWTPTGGLLVSGVQAGTGNEVQAYVNPQTYWTRVSDNIPEAFVYDASFIKLRELHLDYQLPRFSTRFKEATVSLTGRNLATLYKAVPNIDPESSYNNTTAQGLEYGSLPMRRSYGIKLYVKF</sequence>
<dbReference type="EMBL" id="CP001699">
    <property type="protein sequence ID" value="ACU60247.1"/>
    <property type="molecule type" value="Genomic_DNA"/>
</dbReference>
<dbReference type="InterPro" id="IPR039426">
    <property type="entry name" value="TonB-dep_rcpt-like"/>
</dbReference>
<keyword evidence="4 7" id="KW-0812">Transmembrane</keyword>
<protein>
    <submittedName>
        <fullName evidence="10">TonB-dependent receptor plug</fullName>
    </submittedName>
</protein>
<dbReference type="NCBIfam" id="TIGR04057">
    <property type="entry name" value="SusC_RagA_signa"/>
    <property type="match status" value="1"/>
</dbReference>
<accession>A0A979GP37</accession>
<dbReference type="Gene3D" id="2.170.130.10">
    <property type="entry name" value="TonB-dependent receptor, plug domain"/>
    <property type="match status" value="1"/>
</dbReference>
<keyword evidence="6 7" id="KW-0998">Cell outer membrane</keyword>
<dbReference type="AlphaFoldDB" id="A0A979GP37"/>
<keyword evidence="10" id="KW-0675">Receptor</keyword>
<proteinExistence type="inferred from homology"/>
<dbReference type="InterPro" id="IPR023996">
    <property type="entry name" value="TonB-dep_OMP_SusC/RagA"/>
</dbReference>
<organism evidence="10 11">
    <name type="scientific">Chitinophaga pinensis (strain ATCC 43595 / DSM 2588 / LMG 13176 / NBRC 15968 / NCIMB 11800 / UQM 2034)</name>
    <dbReference type="NCBI Taxonomy" id="485918"/>
    <lineage>
        <taxon>Bacteria</taxon>
        <taxon>Pseudomonadati</taxon>
        <taxon>Bacteroidota</taxon>
        <taxon>Chitinophagia</taxon>
        <taxon>Chitinophagales</taxon>
        <taxon>Chitinophagaceae</taxon>
        <taxon>Chitinophaga</taxon>
    </lineage>
</organism>
<evidence type="ECO:0000256" key="4">
    <source>
        <dbReference type="ARBA" id="ARBA00022692"/>
    </source>
</evidence>
<dbReference type="NCBIfam" id="TIGR04056">
    <property type="entry name" value="OMP_RagA_SusC"/>
    <property type="match status" value="1"/>
</dbReference>
<dbReference type="Pfam" id="PF07715">
    <property type="entry name" value="Plug"/>
    <property type="match status" value="1"/>
</dbReference>
<keyword evidence="8" id="KW-0732">Signal</keyword>
<dbReference type="GO" id="GO:0009279">
    <property type="term" value="C:cell outer membrane"/>
    <property type="evidence" value="ECO:0007669"/>
    <property type="project" value="UniProtKB-SubCell"/>
</dbReference>
<feature type="signal peptide" evidence="8">
    <location>
        <begin position="1"/>
        <end position="22"/>
    </location>
</feature>
<dbReference type="SUPFAM" id="SSF56935">
    <property type="entry name" value="Porins"/>
    <property type="match status" value="1"/>
</dbReference>
<evidence type="ECO:0000256" key="1">
    <source>
        <dbReference type="ARBA" id="ARBA00004571"/>
    </source>
</evidence>
<evidence type="ECO:0000256" key="3">
    <source>
        <dbReference type="ARBA" id="ARBA00022452"/>
    </source>
</evidence>
<gene>
    <name evidence="10" type="ordered locus">Cpin_2768</name>
</gene>
<dbReference type="InterPro" id="IPR037066">
    <property type="entry name" value="Plug_dom_sf"/>
</dbReference>
<evidence type="ECO:0000259" key="9">
    <source>
        <dbReference type="Pfam" id="PF07715"/>
    </source>
</evidence>
<name>A0A979GP37_CHIPD</name>
<evidence type="ECO:0000256" key="7">
    <source>
        <dbReference type="PROSITE-ProRule" id="PRU01360"/>
    </source>
</evidence>
<evidence type="ECO:0000256" key="8">
    <source>
        <dbReference type="SAM" id="SignalP"/>
    </source>
</evidence>
<evidence type="ECO:0000256" key="5">
    <source>
        <dbReference type="ARBA" id="ARBA00023136"/>
    </source>
</evidence>
<dbReference type="Proteomes" id="UP000002215">
    <property type="component" value="Chromosome"/>
</dbReference>
<evidence type="ECO:0000313" key="11">
    <source>
        <dbReference type="Proteomes" id="UP000002215"/>
    </source>
</evidence>
<evidence type="ECO:0000313" key="10">
    <source>
        <dbReference type="EMBL" id="ACU60247.1"/>
    </source>
</evidence>
<keyword evidence="2 7" id="KW-0813">Transport</keyword>
<comment type="similarity">
    <text evidence="7">Belongs to the TonB-dependent receptor family.</text>
</comment>
<dbReference type="PROSITE" id="PS52016">
    <property type="entry name" value="TONB_DEPENDENT_REC_3"/>
    <property type="match status" value="1"/>
</dbReference>
<dbReference type="Gene3D" id="2.40.170.20">
    <property type="entry name" value="TonB-dependent receptor, beta-barrel domain"/>
    <property type="match status" value="1"/>
</dbReference>
<evidence type="ECO:0000256" key="6">
    <source>
        <dbReference type="ARBA" id="ARBA00023237"/>
    </source>
</evidence>
<dbReference type="OrthoDB" id="9768177at2"/>